<feature type="domain" description="GPI inositol-deacylase winged helix" evidence="7">
    <location>
        <begin position="518"/>
        <end position="602"/>
    </location>
</feature>
<dbReference type="Proteomes" id="UP000224634">
    <property type="component" value="Unassembled WGS sequence"/>
</dbReference>
<evidence type="ECO:0000256" key="1">
    <source>
        <dbReference type="ARBA" id="ARBA00003496"/>
    </source>
</evidence>
<dbReference type="InterPro" id="IPR054471">
    <property type="entry name" value="GPIID_WHD"/>
</dbReference>
<keyword evidence="3" id="KW-0677">Repeat</keyword>
<dbReference type="InterPro" id="IPR011044">
    <property type="entry name" value="Quino_amine_DH_bsu"/>
</dbReference>
<name>A0A2B7Y4Q7_POLH7</name>
<evidence type="ECO:0000259" key="6">
    <source>
        <dbReference type="Pfam" id="PF07819"/>
    </source>
</evidence>
<feature type="domain" description="Nephrocystin 3-like N-terminal" evidence="8">
    <location>
        <begin position="321"/>
        <end position="408"/>
    </location>
</feature>
<organism evidence="9 10">
    <name type="scientific">Polytolypa hystricis (strain UAMH7299)</name>
    <dbReference type="NCBI Taxonomy" id="1447883"/>
    <lineage>
        <taxon>Eukaryota</taxon>
        <taxon>Fungi</taxon>
        <taxon>Dikarya</taxon>
        <taxon>Ascomycota</taxon>
        <taxon>Pezizomycotina</taxon>
        <taxon>Eurotiomycetes</taxon>
        <taxon>Eurotiomycetidae</taxon>
        <taxon>Onygenales</taxon>
        <taxon>Onygenales incertae sedis</taxon>
        <taxon>Polytolypa</taxon>
    </lineage>
</organism>
<dbReference type="InterPro" id="IPR012908">
    <property type="entry name" value="PGAP1-ab_dom-like"/>
</dbReference>
<dbReference type="EC" id="3.1.-.-" evidence="4"/>
<dbReference type="OrthoDB" id="5308034at2759"/>
<dbReference type="InterPro" id="IPR056884">
    <property type="entry name" value="NPHP3-like_N"/>
</dbReference>
<dbReference type="SUPFAM" id="SSF50969">
    <property type="entry name" value="YVTN repeat-like/Quinoprotein amine dehydrogenase"/>
    <property type="match status" value="1"/>
</dbReference>
<dbReference type="PANTHER" id="PTHR10039">
    <property type="entry name" value="AMELOGENIN"/>
    <property type="match status" value="1"/>
</dbReference>
<evidence type="ECO:0000256" key="4">
    <source>
        <dbReference type="RuleBase" id="RU365011"/>
    </source>
</evidence>
<reference evidence="9 10" key="1">
    <citation type="submission" date="2017-10" db="EMBL/GenBank/DDBJ databases">
        <title>Comparative genomics in systemic dimorphic fungi from Ajellomycetaceae.</title>
        <authorList>
            <person name="Munoz J.F."/>
            <person name="Mcewen J.G."/>
            <person name="Clay O.K."/>
            <person name="Cuomo C.A."/>
        </authorList>
    </citation>
    <scope>NUCLEOTIDE SEQUENCE [LARGE SCALE GENOMIC DNA]</scope>
    <source>
        <strain evidence="9 10">UAMH7299</strain>
    </source>
</reference>
<feature type="region of interest" description="Disordered" evidence="5">
    <location>
        <begin position="16"/>
        <end position="51"/>
    </location>
</feature>
<keyword evidence="4" id="KW-0256">Endoplasmic reticulum</keyword>
<comment type="caution">
    <text evidence="9">The sequence shown here is derived from an EMBL/GenBank/DDBJ whole genome shotgun (WGS) entry which is preliminary data.</text>
</comment>
<dbReference type="EMBL" id="PDNA01000076">
    <property type="protein sequence ID" value="PGH16119.1"/>
    <property type="molecule type" value="Genomic_DNA"/>
</dbReference>
<gene>
    <name evidence="9" type="ORF">AJ80_05334</name>
</gene>
<dbReference type="Pfam" id="PF24883">
    <property type="entry name" value="NPHP3_N"/>
    <property type="match status" value="1"/>
</dbReference>
<keyword evidence="4" id="KW-0472">Membrane</keyword>
<evidence type="ECO:0000313" key="10">
    <source>
        <dbReference type="Proteomes" id="UP000224634"/>
    </source>
</evidence>
<evidence type="ECO:0000256" key="2">
    <source>
        <dbReference type="ARBA" id="ARBA00015856"/>
    </source>
</evidence>
<dbReference type="PANTHER" id="PTHR10039:SF16">
    <property type="entry name" value="GPI INOSITOL-DEACYLASE"/>
    <property type="match status" value="1"/>
</dbReference>
<keyword evidence="10" id="KW-1185">Reference proteome</keyword>
<evidence type="ECO:0000256" key="3">
    <source>
        <dbReference type="ARBA" id="ARBA00022737"/>
    </source>
</evidence>
<evidence type="ECO:0000259" key="7">
    <source>
        <dbReference type="Pfam" id="PF22939"/>
    </source>
</evidence>
<dbReference type="Pfam" id="PF22939">
    <property type="entry name" value="WHD_GPIID"/>
    <property type="match status" value="1"/>
</dbReference>
<dbReference type="InterPro" id="IPR029058">
    <property type="entry name" value="AB_hydrolase_fold"/>
</dbReference>
<feature type="domain" description="GPI inositol-deacylase PGAP1-like alpha/beta" evidence="6">
    <location>
        <begin position="115"/>
        <end position="167"/>
    </location>
</feature>
<feature type="compositionally biased region" description="Acidic residues" evidence="5">
    <location>
        <begin position="37"/>
        <end position="48"/>
    </location>
</feature>
<dbReference type="Pfam" id="PF07819">
    <property type="entry name" value="PGAP1"/>
    <property type="match status" value="1"/>
</dbReference>
<dbReference type="GO" id="GO:0016788">
    <property type="term" value="F:hydrolase activity, acting on ester bonds"/>
    <property type="evidence" value="ECO:0007669"/>
    <property type="project" value="InterPro"/>
</dbReference>
<dbReference type="GO" id="GO:0005789">
    <property type="term" value="C:endoplasmic reticulum membrane"/>
    <property type="evidence" value="ECO:0007669"/>
    <property type="project" value="UniProtKB-SubCell"/>
</dbReference>
<dbReference type="Gene3D" id="3.40.50.1820">
    <property type="entry name" value="alpha/beta hydrolase"/>
    <property type="match status" value="1"/>
</dbReference>
<dbReference type="SUPFAM" id="SSF53474">
    <property type="entry name" value="alpha/beta-Hydrolases"/>
    <property type="match status" value="1"/>
</dbReference>
<keyword evidence="4" id="KW-0378">Hydrolase</keyword>
<sequence>MGARLKQLSLWNRNRRRKAGKPVETLDIKDLTQPTATEDDPPDYQSQEEDGHGPLGLNCLHAASEPLIDFIFVHGLGGCPRKTWAKSESRYHYWPKEWLPNDLEFHRIHCDPDIRRSKTKIVLIAHSMGGIVIKKVCSLPGNDKSRISSRIHTLYFLATPHRGSDLAAVLANILQTSFRQKQFVLELKRNSTLVASINDSFRHVADDVHLWSFYETIPASFIIKNAIFVDEVSATLGYPKERTTPLNADHRGVCKFDQPTDPNYITLRKAFISTIDAISSEVRKAPSQRPEQHQVCIAAVIGVIEPPIDDLAALDDVRLPGLCRWLEAKDVYKSWQSASHDSRPIFWVSGKPGSGKSVISSHVIAHFQERNVKCSYFFFKFGNVTKSTISACLLSLVYQMASADDTVMDKTGSCGTTGPFGAGYLLGPSSKIQPDDTAINLELFIKSRADLLPVSDTEDREELEQAVLGKANGSFLWVSLIMRELEYAYSKEIANEILEDCPQGMEQLYTPMIATVVENKRVTTLALSIFTWALMSLRPLSVAELQCAIKLDIGQTVYDLGKSISDICGQFFHIDSNNLVQCTHDTARTFLITQDEFPQLAINSPQSHSQIAKICLRFLNNSLVEVLGNRMRSKSLPPLTPELEFTAYACSFFSDHVQECTVGESGIQDLLFQFLECNVLHWIEYLAGAGSLHDVVRTATNLKTYAIRNAKHITPSQQDCLIIWANDLAWLIANSGKTLPFHPLCPSESAISPTYSSTHHRLLVTGLADKAWDECIARIDYDTYHPTAISYGSPGEDNHVGPKPILPQKAFQDTTTTDPEKPDISSLCIDVEANLVFCGTHYSSILCFNRSSATPHGVIFKHHYNTLIPYIAYCKRGSLLFAADQDAAEIPVDFAIKALIPKENRTRVLIQGWKSAVLWTTQGEKICDPILFDDECEDQTIVNHPLKGDYFVFAGQSGSRIFSWDTGAELQALLEQTASDAGPSTKDSSQESLQTGMLSEKQTGSCAYQGPPQLIMFLAKATSMSKFPAGLNIWTASSTSITKLHPSPFTVLIST</sequence>
<evidence type="ECO:0000256" key="5">
    <source>
        <dbReference type="SAM" id="MobiDB-lite"/>
    </source>
</evidence>
<dbReference type="AlphaFoldDB" id="A0A2B7Y4Q7"/>
<dbReference type="GO" id="GO:0015031">
    <property type="term" value="P:protein transport"/>
    <property type="evidence" value="ECO:0007669"/>
    <property type="project" value="UniProtKB-KW"/>
</dbReference>
<comment type="similarity">
    <text evidence="4">Belongs to the GPI inositol-deacylase family.</text>
</comment>
<proteinExistence type="inferred from homology"/>
<accession>A0A2B7Y4Q7</accession>
<keyword evidence="4" id="KW-0653">Protein transport</keyword>
<comment type="subcellular location">
    <subcellularLocation>
        <location evidence="4">Endoplasmic reticulum membrane</location>
    </subcellularLocation>
</comment>
<keyword evidence="4" id="KW-0813">Transport</keyword>
<protein>
    <recommendedName>
        <fullName evidence="2 4">GPI inositol-deacylase</fullName>
        <ecNumber evidence="4">3.1.-.-</ecNumber>
    </recommendedName>
</protein>
<comment type="function">
    <text evidence="1 4">Involved in inositol deacylation of GPI-anchored proteins which plays important roles in the quality control and ER-associated degradation of GPI-anchored proteins.</text>
</comment>
<evidence type="ECO:0000313" key="9">
    <source>
        <dbReference type="EMBL" id="PGH16119.1"/>
    </source>
</evidence>
<evidence type="ECO:0000259" key="8">
    <source>
        <dbReference type="Pfam" id="PF24883"/>
    </source>
</evidence>